<comment type="caution">
    <text evidence="3">The sequence shown here is derived from an EMBL/GenBank/DDBJ whole genome shotgun (WGS) entry which is preliminary data.</text>
</comment>
<sequence length="325" mass="36397">MDTDADDTDETTPGPRRPESGHSLHNQRSPTRDSAEILEDADEFSTGVTRDMVEVLEHKQHEESGGVDDAEGVYEAIEAGSDACTMLEECRAEIEAEKAAAAAAVSDEEDTTTPAAADINPAAATANPVATPGDVCPQFCGDRAESPSSGYSFQNAIAGGFQLAKKKIATKCKGKYATLEKYTSLWGSTKAVSAHKKLELEMKKKRKHLELLHERNRKRREKERLRAKEKRRMLRCRDQAKIPQLTDNISVNKAFYFRFNYNKQLPFMPSAMDEHFKKYKKPPFKHYHKGSRPCHKHVDEFEKLRVTDSKTGRGVATQLPIKTKA</sequence>
<dbReference type="EMBL" id="JBBCAQ010000010">
    <property type="protein sequence ID" value="KAK7601441.1"/>
    <property type="molecule type" value="Genomic_DNA"/>
</dbReference>
<keyword evidence="4" id="KW-1185">Reference proteome</keyword>
<evidence type="ECO:0000256" key="2">
    <source>
        <dbReference type="SAM" id="MobiDB-lite"/>
    </source>
</evidence>
<name>A0AAN9TRA1_9HEMI</name>
<feature type="coiled-coil region" evidence="1">
    <location>
        <begin position="195"/>
        <end position="231"/>
    </location>
</feature>
<organism evidence="3 4">
    <name type="scientific">Parthenolecanium corni</name>
    <dbReference type="NCBI Taxonomy" id="536013"/>
    <lineage>
        <taxon>Eukaryota</taxon>
        <taxon>Metazoa</taxon>
        <taxon>Ecdysozoa</taxon>
        <taxon>Arthropoda</taxon>
        <taxon>Hexapoda</taxon>
        <taxon>Insecta</taxon>
        <taxon>Pterygota</taxon>
        <taxon>Neoptera</taxon>
        <taxon>Paraneoptera</taxon>
        <taxon>Hemiptera</taxon>
        <taxon>Sternorrhyncha</taxon>
        <taxon>Coccoidea</taxon>
        <taxon>Coccidae</taxon>
        <taxon>Parthenolecanium</taxon>
    </lineage>
</organism>
<evidence type="ECO:0000256" key="1">
    <source>
        <dbReference type="SAM" id="Coils"/>
    </source>
</evidence>
<reference evidence="3 4" key="1">
    <citation type="submission" date="2024-03" db="EMBL/GenBank/DDBJ databases">
        <title>Adaptation during the transition from Ophiocordyceps entomopathogen to insect associate is accompanied by gene loss and intensified selection.</title>
        <authorList>
            <person name="Ward C.M."/>
            <person name="Onetto C.A."/>
            <person name="Borneman A.R."/>
        </authorList>
    </citation>
    <scope>NUCLEOTIDE SEQUENCE [LARGE SCALE GENOMIC DNA]</scope>
    <source>
        <strain evidence="3">AWRI1</strain>
        <tissue evidence="3">Single Adult Female</tissue>
    </source>
</reference>
<dbReference type="AlphaFoldDB" id="A0AAN9TRA1"/>
<feature type="compositionally biased region" description="Acidic residues" evidence="2">
    <location>
        <begin position="1"/>
        <end position="10"/>
    </location>
</feature>
<feature type="region of interest" description="Disordered" evidence="2">
    <location>
        <begin position="1"/>
        <end position="48"/>
    </location>
</feature>
<protein>
    <submittedName>
        <fullName evidence="3">Uncharacterized protein</fullName>
    </submittedName>
</protein>
<dbReference type="Proteomes" id="UP001367676">
    <property type="component" value="Unassembled WGS sequence"/>
</dbReference>
<keyword evidence="1" id="KW-0175">Coiled coil</keyword>
<proteinExistence type="predicted"/>
<evidence type="ECO:0000313" key="4">
    <source>
        <dbReference type="Proteomes" id="UP001367676"/>
    </source>
</evidence>
<gene>
    <name evidence="3" type="ORF">V9T40_008882</name>
</gene>
<evidence type="ECO:0000313" key="3">
    <source>
        <dbReference type="EMBL" id="KAK7601441.1"/>
    </source>
</evidence>
<accession>A0AAN9TRA1</accession>